<proteinExistence type="predicted"/>
<evidence type="ECO:0000259" key="1">
    <source>
        <dbReference type="Pfam" id="PF13676"/>
    </source>
</evidence>
<dbReference type="AlphaFoldDB" id="A0A7T1T8G4"/>
<dbReference type="InterPro" id="IPR000157">
    <property type="entry name" value="TIR_dom"/>
</dbReference>
<dbReference type="Proteomes" id="UP000595046">
    <property type="component" value="Chromosome"/>
</dbReference>
<accession>A0A7T1T8G4</accession>
<sequence length="303" mass="33497">MQIFISWSGDMSKRSAEILRDWLPYMNPTISPFVSSQDISKGERGLNKIADRLQECSFGIVCVTRDNQSAPWINFESGALSRELGESSLIPFLIDMQVKDLSSGPLTQFQATDSSHEEDVLAMVKSINSKCETKVEAERLQTTFDRFWGDLTSQLTIARERNASPGGPQREVSDVLDELVKLVREQSTRIGSLEKSVGEATSTVSSYTINDPKDVRITAGAEDATKTGSRVRGCASMARKIVGSENIQRLILHSSEVELHCTTEGTSRVHEVNHQLARLAADREVSITVFGSDGDLVKYHPPF</sequence>
<gene>
    <name evidence="2" type="ORF">G4Z16_20230</name>
</gene>
<evidence type="ECO:0000313" key="3">
    <source>
        <dbReference type="Proteomes" id="UP000595046"/>
    </source>
</evidence>
<dbReference type="EMBL" id="CP048882">
    <property type="protein sequence ID" value="QPP08339.1"/>
    <property type="molecule type" value="Genomic_DNA"/>
</dbReference>
<dbReference type="KEGG" id="sbat:G4Z16_20230"/>
<dbReference type="Pfam" id="PF13676">
    <property type="entry name" value="TIR_2"/>
    <property type="match status" value="1"/>
</dbReference>
<feature type="domain" description="TIR" evidence="1">
    <location>
        <begin position="3"/>
        <end position="115"/>
    </location>
</feature>
<organism evidence="2 3">
    <name type="scientific">Streptomyces bathyalis</name>
    <dbReference type="NCBI Taxonomy" id="2710756"/>
    <lineage>
        <taxon>Bacteria</taxon>
        <taxon>Bacillati</taxon>
        <taxon>Actinomycetota</taxon>
        <taxon>Actinomycetes</taxon>
        <taxon>Kitasatosporales</taxon>
        <taxon>Streptomycetaceae</taxon>
        <taxon>Streptomyces</taxon>
    </lineage>
</organism>
<dbReference type="GO" id="GO:0007165">
    <property type="term" value="P:signal transduction"/>
    <property type="evidence" value="ECO:0007669"/>
    <property type="project" value="InterPro"/>
</dbReference>
<dbReference type="InterPro" id="IPR035897">
    <property type="entry name" value="Toll_tir_struct_dom_sf"/>
</dbReference>
<dbReference type="Gene3D" id="3.40.50.10140">
    <property type="entry name" value="Toll/interleukin-1 receptor homology (TIR) domain"/>
    <property type="match status" value="1"/>
</dbReference>
<protein>
    <submittedName>
        <fullName evidence="2">TIR domain-containing protein</fullName>
    </submittedName>
</protein>
<evidence type="ECO:0000313" key="2">
    <source>
        <dbReference type="EMBL" id="QPP08339.1"/>
    </source>
</evidence>
<reference evidence="3" key="1">
    <citation type="submission" date="2020-02" db="EMBL/GenBank/DDBJ databases">
        <title>Streptomyces sp. ASO4wet.</title>
        <authorList>
            <person name="Risdian C."/>
            <person name="Landwehr W."/>
            <person name="Schupp P."/>
            <person name="Wink J."/>
        </authorList>
    </citation>
    <scope>NUCLEOTIDE SEQUENCE [LARGE SCALE GENOMIC DNA]</scope>
    <source>
        <strain evidence="3">ASO4wet</strain>
    </source>
</reference>
<name>A0A7T1T8G4_9ACTN</name>
<dbReference type="RefSeq" id="WP_197352134.1">
    <property type="nucleotide sequence ID" value="NZ_CP048882.1"/>
</dbReference>
<dbReference type="SUPFAM" id="SSF52200">
    <property type="entry name" value="Toll/Interleukin receptor TIR domain"/>
    <property type="match status" value="1"/>
</dbReference>
<keyword evidence="3" id="KW-1185">Reference proteome</keyword>